<dbReference type="Pfam" id="PF13934">
    <property type="entry name" value="ELYS"/>
    <property type="match status" value="1"/>
</dbReference>
<dbReference type="GO" id="GO:0004842">
    <property type="term" value="F:ubiquitin-protein transferase activity"/>
    <property type="evidence" value="ECO:0007669"/>
    <property type="project" value="InterPro"/>
</dbReference>
<dbReference type="GO" id="GO:0016567">
    <property type="term" value="P:protein ubiquitination"/>
    <property type="evidence" value="ECO:0007669"/>
    <property type="project" value="InterPro"/>
</dbReference>
<feature type="region of interest" description="Disordered" evidence="3">
    <location>
        <begin position="602"/>
        <end position="623"/>
    </location>
</feature>
<dbReference type="Proteomes" id="UP000007264">
    <property type="component" value="Unassembled WGS sequence"/>
</dbReference>
<keyword evidence="2" id="KW-0539">Nucleus</keyword>
<dbReference type="GO" id="GO:0005634">
    <property type="term" value="C:nucleus"/>
    <property type="evidence" value="ECO:0007669"/>
    <property type="project" value="UniProtKB-SubCell"/>
</dbReference>
<dbReference type="eggNOG" id="ENOG502QUFI">
    <property type="taxonomic scope" value="Eukaryota"/>
</dbReference>
<evidence type="ECO:0000256" key="3">
    <source>
        <dbReference type="SAM" id="MobiDB-lite"/>
    </source>
</evidence>
<evidence type="ECO:0000256" key="1">
    <source>
        <dbReference type="ARBA" id="ARBA00004123"/>
    </source>
</evidence>
<dbReference type="GeneID" id="17037479"/>
<name>I0YLV9_COCSC</name>
<evidence type="ECO:0000313" key="6">
    <source>
        <dbReference type="Proteomes" id="UP000007264"/>
    </source>
</evidence>
<dbReference type="PANTHER" id="PTHR47358">
    <property type="entry name" value="E3 UBIQUITIN-PROTEIN LIGASE HOS1"/>
    <property type="match status" value="1"/>
</dbReference>
<dbReference type="InterPro" id="IPR044718">
    <property type="entry name" value="HOS1"/>
</dbReference>
<dbReference type="InterPro" id="IPR025151">
    <property type="entry name" value="ELYS_dom"/>
</dbReference>
<dbReference type="OrthoDB" id="20729at2759"/>
<evidence type="ECO:0000313" key="5">
    <source>
        <dbReference type="EMBL" id="EIE19378.1"/>
    </source>
</evidence>
<organism evidence="5 6">
    <name type="scientific">Coccomyxa subellipsoidea (strain C-169)</name>
    <name type="common">Green microalga</name>
    <dbReference type="NCBI Taxonomy" id="574566"/>
    <lineage>
        <taxon>Eukaryota</taxon>
        <taxon>Viridiplantae</taxon>
        <taxon>Chlorophyta</taxon>
        <taxon>core chlorophytes</taxon>
        <taxon>Trebouxiophyceae</taxon>
        <taxon>Trebouxiophyceae incertae sedis</taxon>
        <taxon>Coccomyxaceae</taxon>
        <taxon>Coccomyxa</taxon>
        <taxon>Coccomyxa subellipsoidea</taxon>
    </lineage>
</organism>
<keyword evidence="6" id="KW-1185">Reference proteome</keyword>
<proteinExistence type="predicted"/>
<comment type="caution">
    <text evidence="5">The sequence shown here is derived from an EMBL/GenBank/DDBJ whole genome shotgun (WGS) entry which is preliminary data.</text>
</comment>
<dbReference type="KEGG" id="csl:COCSUDRAFT_44718"/>
<feature type="domain" description="ELYS-like" evidence="4">
    <location>
        <begin position="239"/>
        <end position="453"/>
    </location>
</feature>
<gene>
    <name evidence="5" type="ORF">COCSUDRAFT_44718</name>
</gene>
<sequence>MSASALQKLAAVAPRDLVRVTQSGRRLFHDLLLQCRAAGLTAAPNSDNDVAHLHALFDVALQYGLGSLVYDYVVEVCSDKYCTSSDALEAYLLDGECVKKWCHSALEREHSHILQGLTRGLASLATKGDLYRHVGRLISLVSILEALGQPSEPSGAAQTQDSRELILAKQLYQCALVLEWVAQHVAQAGGGPGRYASNQEWRTAVNKRRNAAQPATPFLQDLLQELASQHGFFHWEQGVTALQYPPASLEKAVQGIFLNGATDRAAWHSKLALLLYYLMDAGLSPSPGEFMQGFSVSPRQMVEWQAYFHLDDALLGSTASLEEACRTLPAAAAPATRFKVVQALAARGCADVALDVLRARSAAGGRPGAGPAAEPLEEAEVALGIRLDCNLVTEAFMEAREHCERVSPEQRPRDTRALIRALADWAAKNNAVIDVVKLPFNTLEEKVLCEWLEGQMEAGKTTVRFLPLYFLLRGRITEALHAHARLVRSPVPGGDESAAVLAQLLSTSARLLPRAQRALCVLPDDHGGPALQLAAEAGSGPDGADARGGLNDLEVWSASHAALLARGGVLLGPLSAVNEPSTSGAHPIATEQAAQDAMEATPSGAQQRNLASSAERVPEPAGDGIWGDWASWKSGQAAVQGETSAGFGRLPEDAQIDGQAAAADEDWHQILGVPSKAGTGTGPASKRARTSGRSRQPKR</sequence>
<feature type="region of interest" description="Disordered" evidence="3">
    <location>
        <begin position="671"/>
        <end position="699"/>
    </location>
</feature>
<feature type="compositionally biased region" description="Basic residues" evidence="3">
    <location>
        <begin position="686"/>
        <end position="699"/>
    </location>
</feature>
<accession>I0YLV9</accession>
<feature type="compositionally biased region" description="Polar residues" evidence="3">
    <location>
        <begin position="603"/>
        <end position="612"/>
    </location>
</feature>
<dbReference type="RefSeq" id="XP_005643922.1">
    <property type="nucleotide sequence ID" value="XM_005643865.1"/>
</dbReference>
<evidence type="ECO:0000259" key="4">
    <source>
        <dbReference type="Pfam" id="PF13934"/>
    </source>
</evidence>
<dbReference type="PANTHER" id="PTHR47358:SF2">
    <property type="entry name" value="E3 UBIQUITIN-PROTEIN LIGASE HOS1"/>
    <property type="match status" value="1"/>
</dbReference>
<reference evidence="5 6" key="1">
    <citation type="journal article" date="2012" name="Genome Biol.">
        <title>The genome of the polar eukaryotic microalga coccomyxa subellipsoidea reveals traits of cold adaptation.</title>
        <authorList>
            <person name="Blanc G."/>
            <person name="Agarkova I."/>
            <person name="Grimwood J."/>
            <person name="Kuo A."/>
            <person name="Brueggeman A."/>
            <person name="Dunigan D."/>
            <person name="Gurnon J."/>
            <person name="Ladunga I."/>
            <person name="Lindquist E."/>
            <person name="Lucas S."/>
            <person name="Pangilinan J."/>
            <person name="Proschold T."/>
            <person name="Salamov A."/>
            <person name="Schmutz J."/>
            <person name="Weeks D."/>
            <person name="Yamada T."/>
            <person name="Claverie J.M."/>
            <person name="Grigoriev I."/>
            <person name="Van Etten J."/>
            <person name="Lomsadze A."/>
            <person name="Borodovsky M."/>
        </authorList>
    </citation>
    <scope>NUCLEOTIDE SEQUENCE [LARGE SCALE GENOMIC DNA]</scope>
    <source>
        <strain evidence="5 6">C-169</strain>
    </source>
</reference>
<protein>
    <recommendedName>
        <fullName evidence="4">ELYS-like domain-containing protein</fullName>
    </recommendedName>
</protein>
<dbReference type="STRING" id="574566.I0YLV9"/>
<dbReference type="AlphaFoldDB" id="I0YLV9"/>
<dbReference type="EMBL" id="AGSI01000019">
    <property type="protein sequence ID" value="EIE19378.1"/>
    <property type="molecule type" value="Genomic_DNA"/>
</dbReference>
<evidence type="ECO:0000256" key="2">
    <source>
        <dbReference type="ARBA" id="ARBA00023242"/>
    </source>
</evidence>
<comment type="subcellular location">
    <subcellularLocation>
        <location evidence="1">Nucleus</location>
    </subcellularLocation>
</comment>